<feature type="transmembrane region" description="Helical" evidence="7">
    <location>
        <begin position="150"/>
        <end position="171"/>
    </location>
</feature>
<keyword evidence="2 7" id="KW-0813">Transport</keyword>
<dbReference type="PANTHER" id="PTHR43005:SF1">
    <property type="entry name" value="SPERMIDINE_PUTRESCINE TRANSPORT SYSTEM PERMEASE PROTEIN"/>
    <property type="match status" value="1"/>
</dbReference>
<dbReference type="SUPFAM" id="SSF161098">
    <property type="entry name" value="MetI-like"/>
    <property type="match status" value="1"/>
</dbReference>
<reference evidence="10 11" key="1">
    <citation type="submission" date="2020-04" db="EMBL/GenBank/DDBJ databases">
        <authorList>
            <person name="Klaysubun C."/>
            <person name="Duangmal K."/>
            <person name="Lipun K."/>
        </authorList>
    </citation>
    <scope>NUCLEOTIDE SEQUENCE [LARGE SCALE GENOMIC DNA]</scope>
    <source>
        <strain evidence="10 11">JCM 11839</strain>
    </source>
</reference>
<feature type="region of interest" description="Disordered" evidence="8">
    <location>
        <begin position="1"/>
        <end position="39"/>
    </location>
</feature>
<dbReference type="CDD" id="cd06261">
    <property type="entry name" value="TM_PBP2"/>
    <property type="match status" value="1"/>
</dbReference>
<name>A0ABX1RPS3_9PSEU</name>
<dbReference type="Gene3D" id="1.10.3720.10">
    <property type="entry name" value="MetI-like"/>
    <property type="match status" value="1"/>
</dbReference>
<evidence type="ECO:0000313" key="11">
    <source>
        <dbReference type="Proteomes" id="UP001296706"/>
    </source>
</evidence>
<sequence>MAEEGRAGGTTARPPLLTVVAPDPPAPGAAAGTDRPGRAGWWSPRGRERLLQLGFLLPAVAYLLLFFGYPVVQNVVMAFQEYTTATFYTGEAPWVGLDNYVAVLTSAVFNQALVNTVLFTVGSIAGQFVIGLAIAVFFQRRFPLSGVLRSLLLLPWLMPLIVSGAVWRWILDQDNGALNRFLGGVGLIGENPGWLTSTSLALIAVIVVNIWVGIPFNTTILYGGLQDVPRELYEAAALDGATGWRAFRHVTWPLLRPVVNVVLVLGVVYTIKVLDIILGLTGGGPANATQTIATQSYHLSFQEFRFGQGAALGNVLIVISLVFALFYLRANRRAGQG</sequence>
<comment type="subcellular location">
    <subcellularLocation>
        <location evidence="1 7">Cell membrane</location>
        <topology evidence="1 7">Multi-pass membrane protein</topology>
    </subcellularLocation>
</comment>
<accession>A0ABX1RPS3</accession>
<dbReference type="PROSITE" id="PS50928">
    <property type="entry name" value="ABC_TM1"/>
    <property type="match status" value="1"/>
</dbReference>
<dbReference type="Proteomes" id="UP001296706">
    <property type="component" value="Unassembled WGS sequence"/>
</dbReference>
<dbReference type="Pfam" id="PF00528">
    <property type="entry name" value="BPD_transp_1"/>
    <property type="match status" value="1"/>
</dbReference>
<evidence type="ECO:0000256" key="1">
    <source>
        <dbReference type="ARBA" id="ARBA00004651"/>
    </source>
</evidence>
<keyword evidence="4 7" id="KW-0812">Transmembrane</keyword>
<protein>
    <submittedName>
        <fullName evidence="10">Sugar ABC transporter permease</fullName>
    </submittedName>
</protein>
<feature type="transmembrane region" description="Helical" evidence="7">
    <location>
        <begin position="254"/>
        <end position="271"/>
    </location>
</feature>
<evidence type="ECO:0000259" key="9">
    <source>
        <dbReference type="PROSITE" id="PS50928"/>
    </source>
</evidence>
<dbReference type="InterPro" id="IPR000515">
    <property type="entry name" value="MetI-like"/>
</dbReference>
<feature type="transmembrane region" description="Helical" evidence="7">
    <location>
        <begin position="306"/>
        <end position="328"/>
    </location>
</feature>
<keyword evidence="11" id="KW-1185">Reference proteome</keyword>
<dbReference type="EMBL" id="JAAXKY010000153">
    <property type="protein sequence ID" value="NMH81529.1"/>
    <property type="molecule type" value="Genomic_DNA"/>
</dbReference>
<keyword evidence="6 7" id="KW-0472">Membrane</keyword>
<keyword evidence="5 7" id="KW-1133">Transmembrane helix</keyword>
<evidence type="ECO:0000313" key="10">
    <source>
        <dbReference type="EMBL" id="NMH81529.1"/>
    </source>
</evidence>
<feature type="transmembrane region" description="Helical" evidence="7">
    <location>
        <begin position="50"/>
        <end position="72"/>
    </location>
</feature>
<proteinExistence type="inferred from homology"/>
<dbReference type="InterPro" id="IPR035906">
    <property type="entry name" value="MetI-like_sf"/>
</dbReference>
<evidence type="ECO:0000256" key="2">
    <source>
        <dbReference type="ARBA" id="ARBA00022448"/>
    </source>
</evidence>
<feature type="transmembrane region" description="Helical" evidence="7">
    <location>
        <begin position="117"/>
        <end position="138"/>
    </location>
</feature>
<evidence type="ECO:0000256" key="7">
    <source>
        <dbReference type="RuleBase" id="RU363032"/>
    </source>
</evidence>
<dbReference type="RefSeq" id="WP_169399564.1">
    <property type="nucleotide sequence ID" value="NZ_BAAAJH010000014.1"/>
</dbReference>
<evidence type="ECO:0000256" key="3">
    <source>
        <dbReference type="ARBA" id="ARBA00022475"/>
    </source>
</evidence>
<dbReference type="PANTHER" id="PTHR43005">
    <property type="entry name" value="BLR7065 PROTEIN"/>
    <property type="match status" value="1"/>
</dbReference>
<evidence type="ECO:0000256" key="6">
    <source>
        <dbReference type="ARBA" id="ARBA00023136"/>
    </source>
</evidence>
<evidence type="ECO:0000256" key="5">
    <source>
        <dbReference type="ARBA" id="ARBA00022989"/>
    </source>
</evidence>
<comment type="caution">
    <text evidence="10">The sequence shown here is derived from an EMBL/GenBank/DDBJ whole genome shotgun (WGS) entry which is preliminary data.</text>
</comment>
<feature type="transmembrane region" description="Helical" evidence="7">
    <location>
        <begin position="191"/>
        <end position="212"/>
    </location>
</feature>
<evidence type="ECO:0000256" key="4">
    <source>
        <dbReference type="ARBA" id="ARBA00022692"/>
    </source>
</evidence>
<feature type="domain" description="ABC transmembrane type-1" evidence="9">
    <location>
        <begin position="113"/>
        <end position="327"/>
    </location>
</feature>
<evidence type="ECO:0000256" key="8">
    <source>
        <dbReference type="SAM" id="MobiDB-lite"/>
    </source>
</evidence>
<gene>
    <name evidence="10" type="ORF">HF577_31100</name>
</gene>
<feature type="compositionally biased region" description="Low complexity" evidence="8">
    <location>
        <begin position="28"/>
        <end position="39"/>
    </location>
</feature>
<keyword evidence="3" id="KW-1003">Cell membrane</keyword>
<organism evidence="10 11">
    <name type="scientific">Pseudonocardia xinjiangensis</name>
    <dbReference type="NCBI Taxonomy" id="75289"/>
    <lineage>
        <taxon>Bacteria</taxon>
        <taxon>Bacillati</taxon>
        <taxon>Actinomycetota</taxon>
        <taxon>Actinomycetes</taxon>
        <taxon>Pseudonocardiales</taxon>
        <taxon>Pseudonocardiaceae</taxon>
        <taxon>Pseudonocardia</taxon>
    </lineage>
</organism>
<comment type="similarity">
    <text evidence="7">Belongs to the binding-protein-dependent transport system permease family.</text>
</comment>